<dbReference type="EMBL" id="QANS01000005">
    <property type="protein sequence ID" value="PTU30749.1"/>
    <property type="molecule type" value="Genomic_DNA"/>
</dbReference>
<feature type="chain" id="PRO_5015432030" description="Secreted protein" evidence="1">
    <location>
        <begin position="23"/>
        <end position="120"/>
    </location>
</feature>
<reference evidence="2 3" key="1">
    <citation type="submission" date="2018-04" db="EMBL/GenBank/DDBJ databases">
        <title>Novel species isolated from glacier.</title>
        <authorList>
            <person name="Liu Q."/>
            <person name="Xin Y.-H."/>
        </authorList>
    </citation>
    <scope>NUCLEOTIDE SEQUENCE [LARGE SCALE GENOMIC DNA]</scope>
    <source>
        <strain evidence="2 3">GT1R17</strain>
    </source>
</reference>
<evidence type="ECO:0000256" key="1">
    <source>
        <dbReference type="SAM" id="SignalP"/>
    </source>
</evidence>
<evidence type="ECO:0000313" key="3">
    <source>
        <dbReference type="Proteomes" id="UP000244248"/>
    </source>
</evidence>
<evidence type="ECO:0008006" key="4">
    <source>
        <dbReference type="Google" id="ProtNLM"/>
    </source>
</evidence>
<comment type="caution">
    <text evidence="2">The sequence shown here is derived from an EMBL/GenBank/DDBJ whole genome shotgun (WGS) entry which is preliminary data.</text>
</comment>
<dbReference type="RefSeq" id="WP_107941121.1">
    <property type="nucleotide sequence ID" value="NZ_QANS01000005.1"/>
</dbReference>
<keyword evidence="1" id="KW-0732">Signal</keyword>
<organism evidence="2 3">
    <name type="scientific">Stenotrophobium rhamnosiphilum</name>
    <dbReference type="NCBI Taxonomy" id="2029166"/>
    <lineage>
        <taxon>Bacteria</taxon>
        <taxon>Pseudomonadati</taxon>
        <taxon>Pseudomonadota</taxon>
        <taxon>Gammaproteobacteria</taxon>
        <taxon>Nevskiales</taxon>
        <taxon>Nevskiaceae</taxon>
        <taxon>Stenotrophobium</taxon>
    </lineage>
</organism>
<accession>A0A2T5MDX2</accession>
<feature type="signal peptide" evidence="1">
    <location>
        <begin position="1"/>
        <end position="22"/>
    </location>
</feature>
<dbReference type="Proteomes" id="UP000244248">
    <property type="component" value="Unassembled WGS sequence"/>
</dbReference>
<dbReference type="AlphaFoldDB" id="A0A2T5MDX2"/>
<protein>
    <recommendedName>
        <fullName evidence="4">Secreted protein</fullName>
    </recommendedName>
</protein>
<gene>
    <name evidence="2" type="ORF">CJD38_14780</name>
</gene>
<dbReference type="NCBIfam" id="NF047450">
    <property type="entry name" value="post-PEP-CTERM_1"/>
    <property type="match status" value="1"/>
</dbReference>
<sequence length="120" mass="12776">MSLRSGGICVLVLAAFGGFVSADLSAADAQQNQKSTQRIFLDPVTGTPRAPTREELQQLPAVEKSAASAKSTSAPKIVDYPDGTVGLFLHRPKNQIHAEVTADGEIHMHCNDELPIKAQP</sequence>
<keyword evidence="3" id="KW-1185">Reference proteome</keyword>
<name>A0A2T5MDX2_9GAMM</name>
<proteinExistence type="predicted"/>
<evidence type="ECO:0000313" key="2">
    <source>
        <dbReference type="EMBL" id="PTU30749.1"/>
    </source>
</evidence>